<protein>
    <submittedName>
        <fullName evidence="2">Uncharacterized protein</fullName>
    </submittedName>
</protein>
<dbReference type="Proteomes" id="UP000314294">
    <property type="component" value="Unassembled WGS sequence"/>
</dbReference>
<proteinExistence type="predicted"/>
<evidence type="ECO:0000313" key="2">
    <source>
        <dbReference type="EMBL" id="TNN82156.1"/>
    </source>
</evidence>
<feature type="compositionally biased region" description="Basic and acidic residues" evidence="1">
    <location>
        <begin position="97"/>
        <end position="131"/>
    </location>
</feature>
<evidence type="ECO:0000256" key="1">
    <source>
        <dbReference type="SAM" id="MobiDB-lite"/>
    </source>
</evidence>
<comment type="caution">
    <text evidence="2">The sequence shown here is derived from an EMBL/GenBank/DDBJ whole genome shotgun (WGS) entry which is preliminary data.</text>
</comment>
<reference evidence="2 3" key="1">
    <citation type="submission" date="2019-03" db="EMBL/GenBank/DDBJ databases">
        <title>First draft genome of Liparis tanakae, snailfish: a comprehensive survey of snailfish specific genes.</title>
        <authorList>
            <person name="Kim W."/>
            <person name="Song I."/>
            <person name="Jeong J.-H."/>
            <person name="Kim D."/>
            <person name="Kim S."/>
            <person name="Ryu S."/>
            <person name="Song J.Y."/>
            <person name="Lee S.K."/>
        </authorList>
    </citation>
    <scope>NUCLEOTIDE SEQUENCE [LARGE SCALE GENOMIC DNA]</scope>
    <source>
        <tissue evidence="2">Muscle</tissue>
    </source>
</reference>
<feature type="compositionally biased region" description="Basic and acidic residues" evidence="1">
    <location>
        <begin position="1"/>
        <end position="55"/>
    </location>
</feature>
<sequence>MQQETEGQKERSDVSQKRVKGEETRVKDVEVKKERAYTQTTEIEKRDEKEERDTRTTQTCIELIPLDMMAAGHHAWEINAWLRAFAHLPHGHTKGIHSLETEPRSSTQERRRAEERRGEERRGEERRRLSL</sequence>
<dbReference type="AlphaFoldDB" id="A0A4Z2IW94"/>
<evidence type="ECO:0000313" key="3">
    <source>
        <dbReference type="Proteomes" id="UP000314294"/>
    </source>
</evidence>
<accession>A0A4Z2IW94</accession>
<gene>
    <name evidence="2" type="ORF">EYF80_007524</name>
</gene>
<organism evidence="2 3">
    <name type="scientific">Liparis tanakae</name>
    <name type="common">Tanaka's snailfish</name>
    <dbReference type="NCBI Taxonomy" id="230148"/>
    <lineage>
        <taxon>Eukaryota</taxon>
        <taxon>Metazoa</taxon>
        <taxon>Chordata</taxon>
        <taxon>Craniata</taxon>
        <taxon>Vertebrata</taxon>
        <taxon>Euteleostomi</taxon>
        <taxon>Actinopterygii</taxon>
        <taxon>Neopterygii</taxon>
        <taxon>Teleostei</taxon>
        <taxon>Neoteleostei</taxon>
        <taxon>Acanthomorphata</taxon>
        <taxon>Eupercaria</taxon>
        <taxon>Perciformes</taxon>
        <taxon>Cottioidei</taxon>
        <taxon>Cottales</taxon>
        <taxon>Liparidae</taxon>
        <taxon>Liparis</taxon>
    </lineage>
</organism>
<feature type="region of interest" description="Disordered" evidence="1">
    <location>
        <begin position="93"/>
        <end position="131"/>
    </location>
</feature>
<name>A0A4Z2IW94_9TELE</name>
<keyword evidence="3" id="KW-1185">Reference proteome</keyword>
<dbReference type="EMBL" id="SRLO01000041">
    <property type="protein sequence ID" value="TNN82156.1"/>
    <property type="molecule type" value="Genomic_DNA"/>
</dbReference>
<feature type="region of interest" description="Disordered" evidence="1">
    <location>
        <begin position="1"/>
        <end position="56"/>
    </location>
</feature>